<keyword evidence="5" id="KW-1185">Reference proteome</keyword>
<dbReference type="SUPFAM" id="SSF46689">
    <property type="entry name" value="Homeodomain-like"/>
    <property type="match status" value="1"/>
</dbReference>
<dbReference type="PROSITE" id="PS50977">
    <property type="entry name" value="HTH_TETR_2"/>
    <property type="match status" value="1"/>
</dbReference>
<organism evidence="4 5">
    <name type="scientific">Halomicronema hongdechloris C2206</name>
    <dbReference type="NCBI Taxonomy" id="1641165"/>
    <lineage>
        <taxon>Bacteria</taxon>
        <taxon>Bacillati</taxon>
        <taxon>Cyanobacteriota</taxon>
        <taxon>Cyanophyceae</taxon>
        <taxon>Nodosilineales</taxon>
        <taxon>Nodosilineaceae</taxon>
        <taxon>Halomicronema</taxon>
    </lineage>
</organism>
<dbReference type="PRINTS" id="PR00455">
    <property type="entry name" value="HTHTETR"/>
</dbReference>
<dbReference type="STRING" id="1641165.XM38_07005"/>
<dbReference type="AlphaFoldDB" id="A0A1Z3HPA8"/>
<dbReference type="KEGG" id="hhg:XM38_031080"/>
<protein>
    <submittedName>
        <fullName evidence="4">HTH-type transcriptional repressor KstR2</fullName>
    </submittedName>
</protein>
<dbReference type="InterPro" id="IPR050109">
    <property type="entry name" value="HTH-type_TetR-like_transc_reg"/>
</dbReference>
<gene>
    <name evidence="4" type="primary">kstR2</name>
    <name evidence="4" type="ORF">XM38_031080</name>
</gene>
<proteinExistence type="predicted"/>
<dbReference type="PANTHER" id="PTHR30055">
    <property type="entry name" value="HTH-TYPE TRANSCRIPTIONAL REGULATOR RUTR"/>
    <property type="match status" value="1"/>
</dbReference>
<evidence type="ECO:0000256" key="1">
    <source>
        <dbReference type="ARBA" id="ARBA00023125"/>
    </source>
</evidence>
<dbReference type="Gene3D" id="1.10.357.10">
    <property type="entry name" value="Tetracycline Repressor, domain 2"/>
    <property type="match status" value="1"/>
</dbReference>
<dbReference type="GO" id="GO:0000976">
    <property type="term" value="F:transcription cis-regulatory region binding"/>
    <property type="evidence" value="ECO:0007669"/>
    <property type="project" value="TreeGrafter"/>
</dbReference>
<accession>A0A1Z3HPA8</accession>
<dbReference type="EMBL" id="CP021983">
    <property type="protein sequence ID" value="ASC72154.1"/>
    <property type="molecule type" value="Genomic_DNA"/>
</dbReference>
<evidence type="ECO:0000259" key="3">
    <source>
        <dbReference type="PROSITE" id="PS50977"/>
    </source>
</evidence>
<dbReference type="Pfam" id="PF00440">
    <property type="entry name" value="TetR_N"/>
    <property type="match status" value="1"/>
</dbReference>
<dbReference type="PANTHER" id="PTHR30055:SF200">
    <property type="entry name" value="HTH-TYPE TRANSCRIPTIONAL REPRESSOR BDCR"/>
    <property type="match status" value="1"/>
</dbReference>
<dbReference type="Proteomes" id="UP000191901">
    <property type="component" value="Chromosome"/>
</dbReference>
<evidence type="ECO:0000313" key="4">
    <source>
        <dbReference type="EMBL" id="ASC72154.1"/>
    </source>
</evidence>
<name>A0A1Z3HPA8_9CYAN</name>
<dbReference type="SUPFAM" id="SSF48498">
    <property type="entry name" value="Tetracyclin repressor-like, C-terminal domain"/>
    <property type="match status" value="1"/>
</dbReference>
<keyword evidence="1 2" id="KW-0238">DNA-binding</keyword>
<evidence type="ECO:0000313" key="5">
    <source>
        <dbReference type="Proteomes" id="UP000191901"/>
    </source>
</evidence>
<evidence type="ECO:0000256" key="2">
    <source>
        <dbReference type="PROSITE-ProRule" id="PRU00335"/>
    </source>
</evidence>
<feature type="DNA-binding region" description="H-T-H motif" evidence="2">
    <location>
        <begin position="68"/>
        <end position="87"/>
    </location>
</feature>
<sequence length="227" mass="25633">MTQIFSLSHKTLSNETSLSQRALIYCSYTDLSIQSFMARTQSSRSSARDRILATAADLFYREGVQNVGIDRIIAESGVAKMSLYNHFKSKDALIAAWLLQQDEAWRSWFQTRVEQSATEPLDRLLAMFDVLEEWFNQPDFRGCAFLNSTVELVDPNHPGYQVSMQHQQLTFDYILGLVQAANLSDPEGITRQVMIIMEGTVVIAMLQHCSGIACCGKQILSTLLEHQ</sequence>
<dbReference type="InterPro" id="IPR001647">
    <property type="entry name" value="HTH_TetR"/>
</dbReference>
<feature type="domain" description="HTH tetR-type" evidence="3">
    <location>
        <begin position="45"/>
        <end position="105"/>
    </location>
</feature>
<dbReference type="InterPro" id="IPR009057">
    <property type="entry name" value="Homeodomain-like_sf"/>
</dbReference>
<dbReference type="GO" id="GO:0003700">
    <property type="term" value="F:DNA-binding transcription factor activity"/>
    <property type="evidence" value="ECO:0007669"/>
    <property type="project" value="TreeGrafter"/>
</dbReference>
<reference evidence="4 5" key="1">
    <citation type="journal article" date="2016" name="Biochim. Biophys. Acta">
        <title>Characterization of red-shifted phycobilisomes isolated from the chlorophyll f-containing cyanobacterium Halomicronema hongdechloris.</title>
        <authorList>
            <person name="Li Y."/>
            <person name="Lin Y."/>
            <person name="Garvey C.J."/>
            <person name="Birch D."/>
            <person name="Corkery R.W."/>
            <person name="Loughlin P.C."/>
            <person name="Scheer H."/>
            <person name="Willows R.D."/>
            <person name="Chen M."/>
        </authorList>
    </citation>
    <scope>NUCLEOTIDE SEQUENCE [LARGE SCALE GENOMIC DNA]</scope>
    <source>
        <strain evidence="4 5">C2206</strain>
    </source>
</reference>
<dbReference type="InterPro" id="IPR036271">
    <property type="entry name" value="Tet_transcr_reg_TetR-rel_C_sf"/>
</dbReference>